<evidence type="ECO:0000313" key="3">
    <source>
        <dbReference type="Proteomes" id="UP000273326"/>
    </source>
</evidence>
<reference evidence="1" key="3">
    <citation type="journal article" date="2020" name="Int. J. Syst. Evol. Microbiol.">
        <title>Jeotgalibaca ciconiae sp. nov., isolated from the faeces of an Oriental stork.</title>
        <authorList>
            <person name="Lee S.Y."/>
            <person name="Kang W."/>
            <person name="Kim P.S."/>
            <person name="Kim H.S."/>
            <person name="Sung H."/>
            <person name="Shin N.R."/>
            <person name="Yun J.H."/>
            <person name="Lee J.Y."/>
            <person name="Lee J.Y."/>
            <person name="Jung M.J."/>
            <person name="Jeong Y.S."/>
            <person name="Tak E.J."/>
            <person name="Han J.E."/>
            <person name="Hyun D.W."/>
            <person name="Kang M.S."/>
            <person name="Lee K.E."/>
            <person name="Lee B.H."/>
            <person name="Bae J.W."/>
        </authorList>
    </citation>
    <scope>NUCLEOTIDE SEQUENCE</scope>
    <source>
        <strain evidence="1">H21T32</strain>
    </source>
</reference>
<dbReference type="KEGG" id="jeh:EJN90_00160"/>
<keyword evidence="3" id="KW-1185">Reference proteome</keyword>
<dbReference type="OrthoDB" id="4954833at2"/>
<accession>A0A3Q9BIL2</accession>
<dbReference type="Proteomes" id="UP000273326">
    <property type="component" value="Chromosome"/>
</dbReference>
<reference evidence="1" key="2">
    <citation type="submission" date="2018-12" db="EMBL/GenBank/DDBJ databases">
        <authorList>
            <person name="Bae J.-W."/>
            <person name="Lee S.-Y."/>
        </authorList>
    </citation>
    <scope>NUCLEOTIDE SEQUENCE</scope>
    <source>
        <strain evidence="1">H21T32</strain>
    </source>
</reference>
<dbReference type="Gene3D" id="3.40.1350.140">
    <property type="entry name" value="MepB-like"/>
    <property type="match status" value="1"/>
</dbReference>
<gene>
    <name evidence="1" type="ORF">EJN90_00160</name>
    <name evidence="2" type="ORF">EJN90_13735</name>
</gene>
<organism evidence="1 3">
    <name type="scientific">Jeotgalibaca ciconiae</name>
    <dbReference type="NCBI Taxonomy" id="2496265"/>
    <lineage>
        <taxon>Bacteria</taxon>
        <taxon>Bacillati</taxon>
        <taxon>Bacillota</taxon>
        <taxon>Bacilli</taxon>
        <taxon>Lactobacillales</taxon>
        <taxon>Carnobacteriaceae</taxon>
        <taxon>Jeotgalibaca</taxon>
    </lineage>
</organism>
<dbReference type="RefSeq" id="WP_126108307.1">
    <property type="nucleotide sequence ID" value="NZ_CP034465.1"/>
</dbReference>
<protein>
    <recommendedName>
        <fullName evidence="4">MepB protein</fullName>
    </recommendedName>
</protein>
<reference evidence="3" key="1">
    <citation type="submission" date="2018-12" db="EMBL/GenBank/DDBJ databases">
        <title>Complete genome sequencing of Jeotgalibaca sp. H21T32.</title>
        <authorList>
            <person name="Bae J.-W."/>
            <person name="Lee S.-Y."/>
        </authorList>
    </citation>
    <scope>NUCLEOTIDE SEQUENCE [LARGE SCALE GENOMIC DNA]</scope>
    <source>
        <strain evidence="3">H21T32</strain>
    </source>
</reference>
<dbReference type="KEGG" id="jeh:EJN90_13735"/>
<dbReference type="InterPro" id="IPR011235">
    <property type="entry name" value="MepB-like"/>
</dbReference>
<dbReference type="EMBL" id="CP034465">
    <property type="protein sequence ID" value="AZP05608.1"/>
    <property type="molecule type" value="Genomic_DNA"/>
</dbReference>
<dbReference type="AlphaFoldDB" id="A0A3Q9BIL2"/>
<proteinExistence type="predicted"/>
<evidence type="ECO:0000313" key="2">
    <source>
        <dbReference type="EMBL" id="AZP05608.1"/>
    </source>
</evidence>
<dbReference type="InterPro" id="IPR038231">
    <property type="entry name" value="MepB-like_sf"/>
</dbReference>
<name>A0A3Q9BIL2_9LACT</name>
<evidence type="ECO:0000313" key="1">
    <source>
        <dbReference type="EMBL" id="AZP03205.1"/>
    </source>
</evidence>
<evidence type="ECO:0008006" key="4">
    <source>
        <dbReference type="Google" id="ProtNLM"/>
    </source>
</evidence>
<dbReference type="Pfam" id="PF08877">
    <property type="entry name" value="MepB-like"/>
    <property type="match status" value="1"/>
</dbReference>
<dbReference type="PIRSF" id="PIRSF032285">
    <property type="entry name" value="UCP032285"/>
    <property type="match status" value="1"/>
</dbReference>
<sequence length="146" mass="17139">MDSTGVLKRMFGEFELSRLEEWNKDYEGIIFNTNDSRLTVRSRLAKKTPKKAVYFVSFWEKNESGNNVAFKYDNSPELLAIVIIDLNRQGIFLLDKDVCVKRNILSNEKQSGKMAMRFYPPWCSRLNATAQKTQAWQLNYFKDYSK</sequence>
<dbReference type="EMBL" id="CP034465">
    <property type="protein sequence ID" value="AZP03205.1"/>
    <property type="molecule type" value="Genomic_DNA"/>
</dbReference>